<keyword evidence="1" id="KW-0678">Repressor</keyword>
<dbReference type="Pfam" id="PF00532">
    <property type="entry name" value="Peripla_BP_1"/>
    <property type="match status" value="1"/>
</dbReference>
<dbReference type="RefSeq" id="WP_259035717.1">
    <property type="nucleotide sequence ID" value="NZ_JAJISC010000003.1"/>
</dbReference>
<keyword evidence="2" id="KW-0805">Transcription regulation</keyword>
<protein>
    <submittedName>
        <fullName evidence="6">Catabolite repressor/activator</fullName>
    </submittedName>
</protein>
<keyword evidence="4" id="KW-0804">Transcription</keyword>
<dbReference type="SUPFAM" id="SSF47413">
    <property type="entry name" value="lambda repressor-like DNA-binding domains"/>
    <property type="match status" value="1"/>
</dbReference>
<dbReference type="PROSITE" id="PS50932">
    <property type="entry name" value="HTH_LACI_2"/>
    <property type="match status" value="1"/>
</dbReference>
<dbReference type="InterPro" id="IPR000843">
    <property type="entry name" value="HTH_LacI"/>
</dbReference>
<dbReference type="InterPro" id="IPR001761">
    <property type="entry name" value="Peripla_BP/Lac1_sug-bd_dom"/>
</dbReference>
<reference evidence="6" key="1">
    <citation type="submission" date="2021-11" db="EMBL/GenBank/DDBJ databases">
        <title>Halomonas sp., isolated from a coastal aquaculture zone in Dongshan Bay.</title>
        <authorList>
            <person name="Lin W."/>
        </authorList>
    </citation>
    <scope>NUCLEOTIDE SEQUENCE</scope>
    <source>
        <strain evidence="6">Yzlin-01</strain>
    </source>
</reference>
<dbReference type="Gene3D" id="3.40.50.2300">
    <property type="match status" value="2"/>
</dbReference>
<name>A0ABT2ECA3_9GAMM</name>
<evidence type="ECO:0000256" key="2">
    <source>
        <dbReference type="ARBA" id="ARBA00023015"/>
    </source>
</evidence>
<comment type="caution">
    <text evidence="6">The sequence shown here is derived from an EMBL/GenBank/DDBJ whole genome shotgun (WGS) entry which is preliminary data.</text>
</comment>
<evidence type="ECO:0000256" key="4">
    <source>
        <dbReference type="ARBA" id="ARBA00023163"/>
    </source>
</evidence>
<keyword evidence="7" id="KW-1185">Reference proteome</keyword>
<dbReference type="PROSITE" id="PS00356">
    <property type="entry name" value="HTH_LACI_1"/>
    <property type="match status" value="1"/>
</dbReference>
<dbReference type="EMBL" id="JAJISC010000003">
    <property type="protein sequence ID" value="MCS2609211.1"/>
    <property type="molecule type" value="Genomic_DNA"/>
</dbReference>
<feature type="domain" description="HTH lacI-type" evidence="5">
    <location>
        <begin position="1"/>
        <end position="58"/>
    </location>
</feature>
<dbReference type="Gene3D" id="1.10.260.40">
    <property type="entry name" value="lambda repressor-like DNA-binding domains"/>
    <property type="match status" value="1"/>
</dbReference>
<evidence type="ECO:0000256" key="1">
    <source>
        <dbReference type="ARBA" id="ARBA00022491"/>
    </source>
</evidence>
<dbReference type="CDD" id="cd01392">
    <property type="entry name" value="HTH_LacI"/>
    <property type="match status" value="1"/>
</dbReference>
<evidence type="ECO:0000313" key="6">
    <source>
        <dbReference type="EMBL" id="MCS2609211.1"/>
    </source>
</evidence>
<dbReference type="Pfam" id="PF00356">
    <property type="entry name" value="LacI"/>
    <property type="match status" value="1"/>
</dbReference>
<accession>A0ABT2ECA3</accession>
<dbReference type="SUPFAM" id="SSF53822">
    <property type="entry name" value="Periplasmic binding protein-like I"/>
    <property type="match status" value="1"/>
</dbReference>
<sequence>MTLADIARLAGVSRTTASYVVNGQAQERRISAATIERVMAVVREHRYQVDPQAAALRRGASRLLGLIVPDLENPSYARLAKRLERGARERGYRLLIVSSDDDAESERGLALALRAQRCEALITASCLPEEDDFYPTLAEEGWRVVGMDRGLDPQRFVSVVSDDYAAAKALTASILTPSTQRVLWLDAMPELSISQQRRAGFLAAISESGAEPLCMSGVRYERSEGQRLAHQLFVQGSIDALVTASYTMMEGVFDVLLERGGLSSSLRLATFGDHRLLDFLPQPVNSALQDYDRIAELALSSALAGAVASDWERKVECGQENALSGVGRRVVERRIKRRSR</sequence>
<dbReference type="PANTHER" id="PTHR30146:SF45">
    <property type="entry name" value="CATABOLITE REPRESSOR_ACTIVATOR"/>
    <property type="match status" value="1"/>
</dbReference>
<proteinExistence type="predicted"/>
<evidence type="ECO:0000313" key="7">
    <source>
        <dbReference type="Proteomes" id="UP001165542"/>
    </source>
</evidence>
<evidence type="ECO:0000259" key="5">
    <source>
        <dbReference type="PROSITE" id="PS50932"/>
    </source>
</evidence>
<dbReference type="InterPro" id="IPR010982">
    <property type="entry name" value="Lambda_DNA-bd_dom_sf"/>
</dbReference>
<organism evidence="6 7">
    <name type="scientific">Halomonas dongshanensis</name>
    <dbReference type="NCBI Taxonomy" id="2890835"/>
    <lineage>
        <taxon>Bacteria</taxon>
        <taxon>Pseudomonadati</taxon>
        <taxon>Pseudomonadota</taxon>
        <taxon>Gammaproteobacteria</taxon>
        <taxon>Oceanospirillales</taxon>
        <taxon>Halomonadaceae</taxon>
        <taxon>Halomonas</taxon>
    </lineage>
</organism>
<dbReference type="PANTHER" id="PTHR30146">
    <property type="entry name" value="LACI-RELATED TRANSCRIPTIONAL REPRESSOR"/>
    <property type="match status" value="1"/>
</dbReference>
<keyword evidence="3" id="KW-0238">DNA-binding</keyword>
<dbReference type="SMART" id="SM00354">
    <property type="entry name" value="HTH_LACI"/>
    <property type="match status" value="1"/>
</dbReference>
<dbReference type="Proteomes" id="UP001165542">
    <property type="component" value="Unassembled WGS sequence"/>
</dbReference>
<dbReference type="NCBIfam" id="NF008452">
    <property type="entry name" value="PRK11303.1"/>
    <property type="match status" value="1"/>
</dbReference>
<evidence type="ECO:0000256" key="3">
    <source>
        <dbReference type="ARBA" id="ARBA00023125"/>
    </source>
</evidence>
<gene>
    <name evidence="6" type="primary">cra</name>
    <name evidence="6" type="ORF">LLY24_07765</name>
</gene>
<dbReference type="InterPro" id="IPR028082">
    <property type="entry name" value="Peripla_BP_I"/>
</dbReference>